<protein>
    <submittedName>
        <fullName evidence="4">Transporter substrate-binding domain-containing protein</fullName>
    </submittedName>
</protein>
<name>A0A433HKI2_9BACI</name>
<accession>A0A433HKI2</accession>
<proteinExistence type="predicted"/>
<dbReference type="Pfam" id="PF00497">
    <property type="entry name" value="SBP_bac_3"/>
    <property type="match status" value="1"/>
</dbReference>
<feature type="domain" description="Solute-binding protein family 3/N-terminal" evidence="3">
    <location>
        <begin position="34"/>
        <end position="72"/>
    </location>
</feature>
<dbReference type="AlphaFoldDB" id="A0A433HKI2"/>
<keyword evidence="5" id="KW-1185">Reference proteome</keyword>
<keyword evidence="2" id="KW-0449">Lipoprotein</keyword>
<evidence type="ECO:0000256" key="2">
    <source>
        <dbReference type="ARBA" id="ARBA00023288"/>
    </source>
</evidence>
<sequence>MEGDCYEPLPLNYHFVLITIVKKVVLCQWIFSIKVTGFDIEITQEVFKRLDFKPKFVETKWDGMIAGLGAKRHGRQKKNIVRCSF</sequence>
<organism evidence="4 5">
    <name type="scientific">Peribacillus cavernae</name>
    <dbReference type="NCBI Taxonomy" id="1674310"/>
    <lineage>
        <taxon>Bacteria</taxon>
        <taxon>Bacillati</taxon>
        <taxon>Bacillota</taxon>
        <taxon>Bacilli</taxon>
        <taxon>Bacillales</taxon>
        <taxon>Bacillaceae</taxon>
        <taxon>Peribacillus</taxon>
    </lineage>
</organism>
<evidence type="ECO:0000256" key="1">
    <source>
        <dbReference type="ARBA" id="ARBA00023139"/>
    </source>
</evidence>
<comment type="caution">
    <text evidence="4">The sequence shown here is derived from an EMBL/GenBank/DDBJ whole genome shotgun (WGS) entry which is preliminary data.</text>
</comment>
<gene>
    <name evidence="4" type="ORF">ELQ35_11895</name>
</gene>
<dbReference type="OrthoDB" id="8613538at2"/>
<dbReference type="SUPFAM" id="SSF53850">
    <property type="entry name" value="Periplasmic binding protein-like II"/>
    <property type="match status" value="1"/>
</dbReference>
<evidence type="ECO:0000259" key="3">
    <source>
        <dbReference type="Pfam" id="PF00497"/>
    </source>
</evidence>
<dbReference type="InterPro" id="IPR001638">
    <property type="entry name" value="Solute-binding_3/MltF_N"/>
</dbReference>
<dbReference type="Gene3D" id="3.40.190.10">
    <property type="entry name" value="Periplasmic binding protein-like II"/>
    <property type="match status" value="1"/>
</dbReference>
<reference evidence="4 5" key="1">
    <citation type="submission" date="2018-12" db="EMBL/GenBank/DDBJ databases">
        <title>Bacillus chawlae sp. nov., Bacillus glennii sp. nov., and Bacillus saganii sp. nov. Isolated from the Vehicle Assembly Building at Kennedy Space Center where the Viking Spacecraft were Assembled.</title>
        <authorList>
            <person name="Seuylemezian A."/>
            <person name="Vaishampayan P."/>
        </authorList>
    </citation>
    <scope>NUCLEOTIDE SEQUENCE [LARGE SCALE GENOMIC DNA]</scope>
    <source>
        <strain evidence="4 5">L5</strain>
    </source>
</reference>
<dbReference type="EMBL" id="RYZZ01000015">
    <property type="protein sequence ID" value="RUQ28693.1"/>
    <property type="molecule type" value="Genomic_DNA"/>
</dbReference>
<keyword evidence="1" id="KW-0564">Palmitate</keyword>
<evidence type="ECO:0000313" key="5">
    <source>
        <dbReference type="Proteomes" id="UP000267430"/>
    </source>
</evidence>
<dbReference type="Proteomes" id="UP000267430">
    <property type="component" value="Unassembled WGS sequence"/>
</dbReference>
<evidence type="ECO:0000313" key="4">
    <source>
        <dbReference type="EMBL" id="RUQ28693.1"/>
    </source>
</evidence>